<accession>A0A5C8PSG1</accession>
<protein>
    <recommendedName>
        <fullName evidence="4">Arginine/ornithine antiporter ArcD</fullName>
    </recommendedName>
</protein>
<keyword evidence="1" id="KW-0812">Transmembrane</keyword>
<comment type="caution">
    <text evidence="2">The sequence shown here is derived from an EMBL/GenBank/DDBJ whole genome shotgun (WGS) entry which is preliminary data.</text>
</comment>
<organism evidence="2 3">
    <name type="scientific">Vineibacter terrae</name>
    <dbReference type="NCBI Taxonomy" id="2586908"/>
    <lineage>
        <taxon>Bacteria</taxon>
        <taxon>Pseudomonadati</taxon>
        <taxon>Pseudomonadota</taxon>
        <taxon>Alphaproteobacteria</taxon>
        <taxon>Hyphomicrobiales</taxon>
        <taxon>Vineibacter</taxon>
    </lineage>
</organism>
<keyword evidence="1" id="KW-1133">Transmembrane helix</keyword>
<evidence type="ECO:0000256" key="1">
    <source>
        <dbReference type="SAM" id="Phobius"/>
    </source>
</evidence>
<dbReference type="OrthoDB" id="8850092at2"/>
<feature type="transmembrane region" description="Helical" evidence="1">
    <location>
        <begin position="40"/>
        <end position="64"/>
    </location>
</feature>
<feature type="transmembrane region" description="Helical" evidence="1">
    <location>
        <begin position="70"/>
        <end position="89"/>
    </location>
</feature>
<keyword evidence="3" id="KW-1185">Reference proteome</keyword>
<evidence type="ECO:0000313" key="3">
    <source>
        <dbReference type="Proteomes" id="UP000321638"/>
    </source>
</evidence>
<sequence length="209" mass="22190">MTDPWPWLTLAGLGAFHGLNPAMGWLFAVALGLHRQDRRLVWLSLLPIALGHALSVAAMAMVFVSAGVMVPPRAVRIAAGLALISWAFYHWRYGARHRVRVGMRTGMAGLVLWSFLMATGHGAGLMLWPVLMPLCFPDGAPAPGAAGPIVTALIGVGVHTLSMLVVTGLIAVTVYAWLGLSILRSAWINLDLMWTVALAAAGGWLLLAG</sequence>
<gene>
    <name evidence="2" type="ORF">FHP25_05830</name>
</gene>
<feature type="transmembrane region" description="Helical" evidence="1">
    <location>
        <begin position="151"/>
        <end position="178"/>
    </location>
</feature>
<proteinExistence type="predicted"/>
<keyword evidence="1" id="KW-0472">Membrane</keyword>
<dbReference type="RefSeq" id="WP_147845976.1">
    <property type="nucleotide sequence ID" value="NZ_VDUZ01000005.1"/>
</dbReference>
<feature type="transmembrane region" description="Helical" evidence="1">
    <location>
        <begin position="190"/>
        <end position="207"/>
    </location>
</feature>
<dbReference type="AlphaFoldDB" id="A0A5C8PSG1"/>
<reference evidence="2 3" key="1">
    <citation type="submission" date="2019-06" db="EMBL/GenBank/DDBJ databases">
        <title>New taxonomy in bacterial strain CC-CFT640, isolated from vineyard.</title>
        <authorList>
            <person name="Lin S.-Y."/>
            <person name="Tsai C.-F."/>
            <person name="Young C.-C."/>
        </authorList>
    </citation>
    <scope>NUCLEOTIDE SEQUENCE [LARGE SCALE GENOMIC DNA]</scope>
    <source>
        <strain evidence="2 3">CC-CFT640</strain>
    </source>
</reference>
<name>A0A5C8PSG1_9HYPH</name>
<dbReference type="Proteomes" id="UP000321638">
    <property type="component" value="Unassembled WGS sequence"/>
</dbReference>
<evidence type="ECO:0008006" key="4">
    <source>
        <dbReference type="Google" id="ProtNLM"/>
    </source>
</evidence>
<feature type="transmembrane region" description="Helical" evidence="1">
    <location>
        <begin position="110"/>
        <end position="131"/>
    </location>
</feature>
<feature type="transmembrane region" description="Helical" evidence="1">
    <location>
        <begin position="6"/>
        <end position="33"/>
    </location>
</feature>
<dbReference type="EMBL" id="VDUZ01000005">
    <property type="protein sequence ID" value="TXL79469.1"/>
    <property type="molecule type" value="Genomic_DNA"/>
</dbReference>
<evidence type="ECO:0000313" key="2">
    <source>
        <dbReference type="EMBL" id="TXL79469.1"/>
    </source>
</evidence>